<dbReference type="RefSeq" id="WP_150032953.1">
    <property type="nucleotide sequence ID" value="NZ_VWSH01000003.1"/>
</dbReference>
<organism evidence="2 3">
    <name type="scientific">Taibaiella lutea</name>
    <dbReference type="NCBI Taxonomy" id="2608001"/>
    <lineage>
        <taxon>Bacteria</taxon>
        <taxon>Pseudomonadati</taxon>
        <taxon>Bacteroidota</taxon>
        <taxon>Chitinophagia</taxon>
        <taxon>Chitinophagales</taxon>
        <taxon>Chitinophagaceae</taxon>
        <taxon>Taibaiella</taxon>
    </lineage>
</organism>
<accession>A0A5M6CIJ2</accession>
<feature type="compositionally biased region" description="Low complexity" evidence="1">
    <location>
        <begin position="157"/>
        <end position="168"/>
    </location>
</feature>
<evidence type="ECO:0008006" key="4">
    <source>
        <dbReference type="Google" id="ProtNLM"/>
    </source>
</evidence>
<evidence type="ECO:0000313" key="3">
    <source>
        <dbReference type="Proteomes" id="UP000323632"/>
    </source>
</evidence>
<evidence type="ECO:0000256" key="1">
    <source>
        <dbReference type="SAM" id="MobiDB-lite"/>
    </source>
</evidence>
<comment type="caution">
    <text evidence="2">The sequence shown here is derived from an EMBL/GenBank/DDBJ whole genome shotgun (WGS) entry which is preliminary data.</text>
</comment>
<feature type="compositionally biased region" description="Low complexity" evidence="1">
    <location>
        <begin position="140"/>
        <end position="149"/>
    </location>
</feature>
<feature type="compositionally biased region" description="Polar residues" evidence="1">
    <location>
        <begin position="130"/>
        <end position="139"/>
    </location>
</feature>
<evidence type="ECO:0000313" key="2">
    <source>
        <dbReference type="EMBL" id="KAA5533205.1"/>
    </source>
</evidence>
<dbReference type="AlphaFoldDB" id="A0A5M6CIJ2"/>
<keyword evidence="3" id="KW-1185">Reference proteome</keyword>
<name>A0A5M6CIJ2_9BACT</name>
<feature type="region of interest" description="Disordered" evidence="1">
    <location>
        <begin position="130"/>
        <end position="168"/>
    </location>
</feature>
<reference evidence="2 3" key="1">
    <citation type="submission" date="2019-09" db="EMBL/GenBank/DDBJ databases">
        <title>Genome sequence and assembly of Taibaiella sp.</title>
        <authorList>
            <person name="Chhetri G."/>
        </authorList>
    </citation>
    <scope>NUCLEOTIDE SEQUENCE [LARGE SCALE GENOMIC DNA]</scope>
    <source>
        <strain evidence="2 3">KVB11</strain>
    </source>
</reference>
<protein>
    <recommendedName>
        <fullName evidence="4">Outer membrane protein beta-barrel domain-containing protein</fullName>
    </recommendedName>
</protein>
<sequence>MSKNEFDALLLKKLQEEAFEYNPESWKQLSDKLNIAMPVNEEITSFDTLLVAKLQEENFEYNPKSWNQLAEKLDNKVPESKPVMPFPLRKWGIAIGTAAAIVVAVGLAVKFNNPDNKIETNNPAVVKNTTSGQQVPEISQQQNEAQQNQPVTNPVPSQSMAQQSQSGQIHNSNILSNLPVANNQNAVLNPNNNQPVITVPENKAEAVQTPNAPVIVKAQTNEVNTINKEITAPAKQESNSGYIAQNQSNHSWPVSEYGTPAPSKPKTNISFGGGVNYGNINTGYTAGISVKRKIGSDFFVDGTVAMMYNNNANNVAANNGPSVNPAGTAARPSSSSINSFSTPALDPIQKLYYVQMNPSFGYQIEDKIALSVGGDFQKMLNKKDEIVQPDNNNTKIFPTMDIGLTTKSEFIISPNLQAGLVYREGLNNLFKGDAPYVNRRYVQVQFKYNIPLR</sequence>
<proteinExistence type="predicted"/>
<gene>
    <name evidence="2" type="ORF">F0919_11705</name>
</gene>
<dbReference type="Proteomes" id="UP000323632">
    <property type="component" value="Unassembled WGS sequence"/>
</dbReference>
<dbReference type="EMBL" id="VWSH01000003">
    <property type="protein sequence ID" value="KAA5533205.1"/>
    <property type="molecule type" value="Genomic_DNA"/>
</dbReference>